<proteinExistence type="predicted"/>
<keyword evidence="2" id="KW-1185">Reference proteome</keyword>
<evidence type="ECO:0000313" key="2">
    <source>
        <dbReference type="Proteomes" id="UP001055811"/>
    </source>
</evidence>
<reference evidence="1 2" key="2">
    <citation type="journal article" date="2022" name="Mol. Ecol. Resour.">
        <title>The genomes of chicory, endive, great burdock and yacon provide insights into Asteraceae paleo-polyploidization history and plant inulin production.</title>
        <authorList>
            <person name="Fan W."/>
            <person name="Wang S."/>
            <person name="Wang H."/>
            <person name="Wang A."/>
            <person name="Jiang F."/>
            <person name="Liu H."/>
            <person name="Zhao H."/>
            <person name="Xu D."/>
            <person name="Zhang Y."/>
        </authorList>
    </citation>
    <scope>NUCLEOTIDE SEQUENCE [LARGE SCALE GENOMIC DNA]</scope>
    <source>
        <strain evidence="2">cv. Punajuju</strain>
        <tissue evidence="1">Leaves</tissue>
    </source>
</reference>
<organism evidence="1 2">
    <name type="scientific">Cichorium intybus</name>
    <name type="common">Chicory</name>
    <dbReference type="NCBI Taxonomy" id="13427"/>
    <lineage>
        <taxon>Eukaryota</taxon>
        <taxon>Viridiplantae</taxon>
        <taxon>Streptophyta</taxon>
        <taxon>Embryophyta</taxon>
        <taxon>Tracheophyta</taxon>
        <taxon>Spermatophyta</taxon>
        <taxon>Magnoliopsida</taxon>
        <taxon>eudicotyledons</taxon>
        <taxon>Gunneridae</taxon>
        <taxon>Pentapetalae</taxon>
        <taxon>asterids</taxon>
        <taxon>campanulids</taxon>
        <taxon>Asterales</taxon>
        <taxon>Asteraceae</taxon>
        <taxon>Cichorioideae</taxon>
        <taxon>Cichorieae</taxon>
        <taxon>Cichoriinae</taxon>
        <taxon>Cichorium</taxon>
    </lineage>
</organism>
<name>A0ACB9DVS7_CICIN</name>
<comment type="caution">
    <text evidence="1">The sequence shown here is derived from an EMBL/GenBank/DDBJ whole genome shotgun (WGS) entry which is preliminary data.</text>
</comment>
<protein>
    <submittedName>
        <fullName evidence="1">Uncharacterized protein</fullName>
    </submittedName>
</protein>
<evidence type="ECO:0000313" key="1">
    <source>
        <dbReference type="EMBL" id="KAI3750647.1"/>
    </source>
</evidence>
<dbReference type="EMBL" id="CM042012">
    <property type="protein sequence ID" value="KAI3750647.1"/>
    <property type="molecule type" value="Genomic_DNA"/>
</dbReference>
<sequence length="500" mass="55196">MTVDPVSSGSLPEISLDADDRRGDGFTDRRRRKKVALGERGNRNVVVEGPPVVKATQQKQRRMINNRESGVTSRERKQTAVNLRTFKRFGSIFINNPTRLRGLSSSSAVLGSIDGQVQQPTSGMGKSINLYTAINQALQIALDSNPRYFCLLKLLLFRLQIKPKDGDTENTSQPFGKNQGSCKGWESDSIIQVNIFRSSDSSSALQGRYSVIGAQPTMEVVAKENMRSGPAEVQLNNELYVTGGFDGKSYSRFAKWDAKFYVKVNDDVHVNLGTFISKRKEEHEAHLSKRVKKAMKVSDDHDSGLEAPSEFTTLNGKSNSESEMMRNGEELEKTPKGKVRGELKLPRVLEALSATGLRALRYAREVEGIGQVVALDNDKASVEACRRNIKFNGSVASAKVETNLIDARVYMLTHPKEFDMVDLDPYGSPSVFLDFAVQLVADGGMLMCTATDMAILCGGNGEVCYSKYGSYPLRGKYCDEMALCILLACIERTNHPSCII</sequence>
<reference evidence="2" key="1">
    <citation type="journal article" date="2022" name="Mol. Ecol. Resour.">
        <title>The genomes of chicory, endive, great burdock and yacon provide insights into Asteraceae palaeo-polyploidization history and plant inulin production.</title>
        <authorList>
            <person name="Fan W."/>
            <person name="Wang S."/>
            <person name="Wang H."/>
            <person name="Wang A."/>
            <person name="Jiang F."/>
            <person name="Liu H."/>
            <person name="Zhao H."/>
            <person name="Xu D."/>
            <person name="Zhang Y."/>
        </authorList>
    </citation>
    <scope>NUCLEOTIDE SEQUENCE [LARGE SCALE GENOMIC DNA]</scope>
    <source>
        <strain evidence="2">cv. Punajuju</strain>
    </source>
</reference>
<accession>A0ACB9DVS7</accession>
<gene>
    <name evidence="1" type="ORF">L2E82_21361</name>
</gene>
<dbReference type="Proteomes" id="UP001055811">
    <property type="component" value="Linkage Group LG04"/>
</dbReference>